<feature type="compositionally biased region" description="Basic and acidic residues" evidence="1">
    <location>
        <begin position="177"/>
        <end position="196"/>
    </location>
</feature>
<dbReference type="Pfam" id="PF01476">
    <property type="entry name" value="LysM"/>
    <property type="match status" value="1"/>
</dbReference>
<dbReference type="SUPFAM" id="SSF54106">
    <property type="entry name" value="LysM domain"/>
    <property type="match status" value="1"/>
</dbReference>
<dbReference type="RefSeq" id="WP_275471294.1">
    <property type="nucleotide sequence ID" value="NZ_JAPDSH010000003.1"/>
</dbReference>
<proteinExistence type="predicted"/>
<dbReference type="InterPro" id="IPR036779">
    <property type="entry name" value="LysM_dom_sf"/>
</dbReference>
<evidence type="ECO:0000259" key="2">
    <source>
        <dbReference type="PROSITE" id="PS51782"/>
    </source>
</evidence>
<name>A0ABT5X0Z9_9ENTE</name>
<protein>
    <submittedName>
        <fullName evidence="3">LysM peptidoglycan-binding domain-containing protein</fullName>
    </submittedName>
</protein>
<reference evidence="3" key="1">
    <citation type="submission" date="2022-10" db="EMBL/GenBank/DDBJ databases">
        <title>Vagococcus sp. isolated from poultry meat.</title>
        <authorList>
            <person name="Johansson P."/>
            <person name="Bjorkroth J."/>
        </authorList>
    </citation>
    <scope>NUCLEOTIDE SEQUENCE</scope>
    <source>
        <strain evidence="3">PNs007</strain>
    </source>
</reference>
<dbReference type="Proteomes" id="UP001147148">
    <property type="component" value="Unassembled WGS sequence"/>
</dbReference>
<gene>
    <name evidence="3" type="ORF">OL233_05120</name>
</gene>
<evidence type="ECO:0000313" key="3">
    <source>
        <dbReference type="EMBL" id="MDF0479664.1"/>
    </source>
</evidence>
<evidence type="ECO:0000256" key="1">
    <source>
        <dbReference type="SAM" id="MobiDB-lite"/>
    </source>
</evidence>
<feature type="domain" description="LysM" evidence="2">
    <location>
        <begin position="60"/>
        <end position="108"/>
    </location>
</feature>
<organism evidence="3 4">
    <name type="scientific">Vagococcus proximus</name>
    <dbReference type="NCBI Taxonomy" id="2991417"/>
    <lineage>
        <taxon>Bacteria</taxon>
        <taxon>Bacillati</taxon>
        <taxon>Bacillota</taxon>
        <taxon>Bacilli</taxon>
        <taxon>Lactobacillales</taxon>
        <taxon>Enterococcaceae</taxon>
        <taxon>Vagococcus</taxon>
    </lineage>
</organism>
<sequence>MEKRSNYKKNLANQIRNKRLAKVTTVCATGIILGAFAVPVLASEWVANTPESIQISQGSQSYTMKSGDTLWAIAIKTNINVNTLASINNINLSNGDQFTLQIGTVIHFDESKIKAVDSTGSAINKGVKVNDSNKIVKDKPIGANVSKEISAGKVTPSEIIGKPNNTGKLPNPNNDTSESKPTKPIEPVKPDEKPVNSDKFVTINVDEKGNLLESTTGYKFFSESTAKKVVKDDKGNTVTTYTTTKVWVKDAEKPTTPTNKDVFVTVNVDVNGTVLTSTEGYSFISESTDKKVETLENGNTVTTHTTTKIWKLDEKPTEPTNEDKYVTINIDVNGTVLTSTKGYSFISESTDKKVETLENGNTITTHTTTKIWKLDEKPTEPTNEDKYVTINVDVNGTILDNVDGYSFVSESTTSSVQTLPNGNTITTYTTTKTWKKNAPVEVVPVNPNDVGNSGILASTLADAGAQGEAMHNDPNSEFYWAWFAINEGSDDKVWAYKTAPVKMTDGSTYYTIVFYVDYV</sequence>
<feature type="compositionally biased region" description="Polar residues" evidence="1">
    <location>
        <begin position="163"/>
        <end position="176"/>
    </location>
</feature>
<feature type="region of interest" description="Disordered" evidence="1">
    <location>
        <begin position="154"/>
        <end position="196"/>
    </location>
</feature>
<evidence type="ECO:0000313" key="4">
    <source>
        <dbReference type="Proteomes" id="UP001147148"/>
    </source>
</evidence>
<accession>A0ABT5X0Z9</accession>
<comment type="caution">
    <text evidence="3">The sequence shown here is derived from an EMBL/GenBank/DDBJ whole genome shotgun (WGS) entry which is preliminary data.</text>
</comment>
<dbReference type="EMBL" id="JAPDSH010000003">
    <property type="protein sequence ID" value="MDF0479664.1"/>
    <property type="molecule type" value="Genomic_DNA"/>
</dbReference>
<dbReference type="PROSITE" id="PS51782">
    <property type="entry name" value="LYSM"/>
    <property type="match status" value="1"/>
</dbReference>
<dbReference type="CDD" id="cd00118">
    <property type="entry name" value="LysM"/>
    <property type="match status" value="1"/>
</dbReference>
<dbReference type="Gene3D" id="3.10.350.10">
    <property type="entry name" value="LysM domain"/>
    <property type="match status" value="1"/>
</dbReference>
<keyword evidence="4" id="KW-1185">Reference proteome</keyword>
<dbReference type="SMART" id="SM00257">
    <property type="entry name" value="LysM"/>
    <property type="match status" value="1"/>
</dbReference>
<dbReference type="InterPro" id="IPR018392">
    <property type="entry name" value="LysM"/>
</dbReference>